<evidence type="ECO:0000259" key="2">
    <source>
        <dbReference type="Pfam" id="PF00582"/>
    </source>
</evidence>
<dbReference type="PANTHER" id="PTHR46268">
    <property type="entry name" value="STRESS RESPONSE PROTEIN NHAX"/>
    <property type="match status" value="1"/>
</dbReference>
<dbReference type="EMBL" id="RCTF01000001">
    <property type="protein sequence ID" value="RLP81942.1"/>
    <property type="molecule type" value="Genomic_DNA"/>
</dbReference>
<name>A0A3L7ARA3_9HYPH</name>
<dbReference type="CDD" id="cd00293">
    <property type="entry name" value="USP-like"/>
    <property type="match status" value="1"/>
</dbReference>
<comment type="caution">
    <text evidence="3">The sequence shown here is derived from an EMBL/GenBank/DDBJ whole genome shotgun (WGS) entry which is preliminary data.</text>
</comment>
<proteinExistence type="inferred from homology"/>
<dbReference type="OrthoDB" id="9804721at2"/>
<dbReference type="PANTHER" id="PTHR46268:SF15">
    <property type="entry name" value="UNIVERSAL STRESS PROTEIN HP_0031"/>
    <property type="match status" value="1"/>
</dbReference>
<dbReference type="RefSeq" id="WP_121621756.1">
    <property type="nucleotide sequence ID" value="NZ_JACIIW010000004.1"/>
</dbReference>
<dbReference type="AlphaFoldDB" id="A0A3L7ARA3"/>
<dbReference type="Pfam" id="PF00582">
    <property type="entry name" value="Usp"/>
    <property type="match status" value="1"/>
</dbReference>
<dbReference type="Proteomes" id="UP000269692">
    <property type="component" value="Unassembled WGS sequence"/>
</dbReference>
<evidence type="ECO:0000256" key="1">
    <source>
        <dbReference type="ARBA" id="ARBA00008791"/>
    </source>
</evidence>
<organism evidence="3 4">
    <name type="scientific">Xanthobacter tagetidis</name>
    <dbReference type="NCBI Taxonomy" id="60216"/>
    <lineage>
        <taxon>Bacteria</taxon>
        <taxon>Pseudomonadati</taxon>
        <taxon>Pseudomonadota</taxon>
        <taxon>Alphaproteobacteria</taxon>
        <taxon>Hyphomicrobiales</taxon>
        <taxon>Xanthobacteraceae</taxon>
        <taxon>Xanthobacter</taxon>
    </lineage>
</organism>
<dbReference type="Gene3D" id="3.40.50.12370">
    <property type="match status" value="1"/>
</dbReference>
<sequence>MIRDILVNLAQGVEKDSACEFAASLAAYFGAHMTGLSIAYEIDVPPFYMGALPTDFIDAQMTENQAAADKATARFKEIAAAAGVTFDARSLSASLGVAAGSFAHMARLYDLTVVAQPNPDLPGPEEVIAETVLMESGRAVLMVPYVQKAPFAVDRVVVAWDGGRASARALAESLPLLHRAKTVEVLRVVQAHAETADEEGPEVVRHLARHNLEAVVRTLPVGSGESVSSAILNEIADRGADLVVMGGYGHSRLRELVLGGVTRDILGSMTVPVLMAH</sequence>
<protein>
    <submittedName>
        <fullName evidence="3">Universal stress protein</fullName>
    </submittedName>
</protein>
<evidence type="ECO:0000313" key="3">
    <source>
        <dbReference type="EMBL" id="RLP81942.1"/>
    </source>
</evidence>
<dbReference type="InterPro" id="IPR006016">
    <property type="entry name" value="UspA"/>
</dbReference>
<comment type="similarity">
    <text evidence="1">Belongs to the universal stress protein A family.</text>
</comment>
<dbReference type="InterPro" id="IPR006015">
    <property type="entry name" value="Universal_stress_UspA"/>
</dbReference>
<accession>A0A3L7ARA3</accession>
<keyword evidence="4" id="KW-1185">Reference proteome</keyword>
<evidence type="ECO:0000313" key="4">
    <source>
        <dbReference type="Proteomes" id="UP000269692"/>
    </source>
</evidence>
<dbReference type="SUPFAM" id="SSF52402">
    <property type="entry name" value="Adenine nucleotide alpha hydrolases-like"/>
    <property type="match status" value="2"/>
</dbReference>
<reference evidence="3 4" key="1">
    <citation type="submission" date="2018-10" db="EMBL/GenBank/DDBJ databases">
        <title>Xanthobacter tagetidis genome sequencing and assembly.</title>
        <authorList>
            <person name="Maclea K.S."/>
            <person name="Goen A.E."/>
            <person name="Fatima S.A."/>
        </authorList>
    </citation>
    <scope>NUCLEOTIDE SEQUENCE [LARGE SCALE GENOMIC DNA]</scope>
    <source>
        <strain evidence="3 4">ATCC 700314</strain>
    </source>
</reference>
<feature type="domain" description="UspA" evidence="2">
    <location>
        <begin position="154"/>
        <end position="276"/>
    </location>
</feature>
<dbReference type="PRINTS" id="PR01438">
    <property type="entry name" value="UNVRSLSTRESS"/>
</dbReference>
<gene>
    <name evidence="3" type="ORF">D9R14_00255</name>
</gene>